<dbReference type="SUPFAM" id="SSF53474">
    <property type="entry name" value="alpha/beta-Hydrolases"/>
    <property type="match status" value="1"/>
</dbReference>
<keyword evidence="4" id="KW-1185">Reference proteome</keyword>
<feature type="region of interest" description="Disordered" evidence="1">
    <location>
        <begin position="350"/>
        <end position="428"/>
    </location>
</feature>
<gene>
    <name evidence="3" type="ORF">BWQ96_06862</name>
</gene>
<sequence length="724" mass="79002">MTLSEQLCCAARACEGAANALAYALRPASTPTSQSSALQQDTCREAEAFAITCRAVMDEMNPVLPLLESDSACIGKQRGLVHESSRVCNGFDTLALILLTLFDASNNAILDTASVRSRSLLSPLNPATCFEKMVTHHGQLRAMYGIIHLVGRIIRHIDVSTTLFLTVPHGSEADRDFQPASVRAAIKLDDFYGRGFGFHYSPEMRNVLRVVNIARGSVHKSHVEDDPSPQFIKNVFMLGWGWVYSNMVLIDNLGFSIEGVSRIGADQTRMTIGTLRKFMNLVEEPLVAGVTSFVSADVAVDVLFDIPPPGDHGGLEPVDSPCHSEGLREVLKTVCWAVRARLMSHKNRPINLNKKDWEKHQQNKPIRPAGPSNSQPDSEQLPKSNENDDMTELFAPMPSPTKSGKEQNVAHTVPKRTASRHETRAQPFGVTSTSWNDVVDKSYLATAFKSGVTTFQSNVSSFLGLEETKPASGLTIHFHGGGFVSQSTASHQAYMKEICADIQDSVMFSVDYKLAPENKFPVALHECMYAYIWALQNAHRLGTLAKRVVFVGDSAGGNLAVALALLAGQLGLRPPDAICVAYPALYIKVAWSPSRLLSFFDPLLPLSVLELCLKSYVENEDHGDRNPLLSPVVAADDQLQALPPVALICGSLDPLLDDSVLFASRLTGAGRTGDCLKVYESMPHGFLNMIQVNITARKALHFLTTKIADGLQVSLRRRGMGLPV</sequence>
<dbReference type="PANTHER" id="PTHR23025:SF3">
    <property type="entry name" value="HORMONE-SENSITIVE LIPASE"/>
    <property type="match status" value="1"/>
</dbReference>
<comment type="caution">
    <text evidence="3">The sequence shown here is derived from an EMBL/GenBank/DDBJ whole genome shotgun (WGS) entry which is preliminary data.</text>
</comment>
<feature type="compositionally biased region" description="Polar residues" evidence="1">
    <location>
        <begin position="371"/>
        <end position="384"/>
    </location>
</feature>
<dbReference type="Pfam" id="PF07859">
    <property type="entry name" value="Abhydrolase_3"/>
    <property type="match status" value="1"/>
</dbReference>
<dbReference type="STRING" id="448386.A0A2V3IMT2"/>
<dbReference type="GO" id="GO:0004806">
    <property type="term" value="F:triacylglycerol lipase activity"/>
    <property type="evidence" value="ECO:0007669"/>
    <property type="project" value="TreeGrafter"/>
</dbReference>
<dbReference type="PANTHER" id="PTHR23025">
    <property type="entry name" value="TRIACYLGLYCEROL LIPASE"/>
    <property type="match status" value="1"/>
</dbReference>
<dbReference type="GO" id="GO:0005829">
    <property type="term" value="C:cytosol"/>
    <property type="evidence" value="ECO:0007669"/>
    <property type="project" value="TreeGrafter"/>
</dbReference>
<proteinExistence type="predicted"/>
<dbReference type="InterPro" id="IPR013094">
    <property type="entry name" value="AB_hydrolase_3"/>
</dbReference>
<evidence type="ECO:0000313" key="3">
    <source>
        <dbReference type="EMBL" id="PXF43367.1"/>
    </source>
</evidence>
<dbReference type="GO" id="GO:0004771">
    <property type="term" value="F:sterol ester esterase activity"/>
    <property type="evidence" value="ECO:0007669"/>
    <property type="project" value="TreeGrafter"/>
</dbReference>
<evidence type="ECO:0000259" key="2">
    <source>
        <dbReference type="Pfam" id="PF07859"/>
    </source>
</evidence>
<dbReference type="InterPro" id="IPR029058">
    <property type="entry name" value="AB_hydrolase_fold"/>
</dbReference>
<dbReference type="OrthoDB" id="1588at2759"/>
<name>A0A2V3IMT2_9FLOR</name>
<dbReference type="GO" id="GO:0019433">
    <property type="term" value="P:triglyceride catabolic process"/>
    <property type="evidence" value="ECO:0007669"/>
    <property type="project" value="TreeGrafter"/>
</dbReference>
<dbReference type="EMBL" id="NBIV01000127">
    <property type="protein sequence ID" value="PXF43367.1"/>
    <property type="molecule type" value="Genomic_DNA"/>
</dbReference>
<evidence type="ECO:0000313" key="4">
    <source>
        <dbReference type="Proteomes" id="UP000247409"/>
    </source>
</evidence>
<dbReference type="Gene3D" id="3.40.50.1820">
    <property type="entry name" value="alpha/beta hydrolase"/>
    <property type="match status" value="1"/>
</dbReference>
<dbReference type="AlphaFoldDB" id="A0A2V3IMT2"/>
<evidence type="ECO:0000256" key="1">
    <source>
        <dbReference type="SAM" id="MobiDB-lite"/>
    </source>
</evidence>
<dbReference type="Proteomes" id="UP000247409">
    <property type="component" value="Unassembled WGS sequence"/>
</dbReference>
<reference evidence="3 4" key="1">
    <citation type="journal article" date="2018" name="Mol. Biol. Evol.">
        <title>Analysis of the draft genome of the red seaweed Gracilariopsis chorda provides insights into genome size evolution in Rhodophyta.</title>
        <authorList>
            <person name="Lee J."/>
            <person name="Yang E.C."/>
            <person name="Graf L."/>
            <person name="Yang J.H."/>
            <person name="Qiu H."/>
            <person name="Zel Zion U."/>
            <person name="Chan C.X."/>
            <person name="Stephens T.G."/>
            <person name="Weber A.P.M."/>
            <person name="Boo G.H."/>
            <person name="Boo S.M."/>
            <person name="Kim K.M."/>
            <person name="Shin Y."/>
            <person name="Jung M."/>
            <person name="Lee S.J."/>
            <person name="Yim H.S."/>
            <person name="Lee J.H."/>
            <person name="Bhattacharya D."/>
            <person name="Yoon H.S."/>
        </authorList>
    </citation>
    <scope>NUCLEOTIDE SEQUENCE [LARGE SCALE GENOMIC DNA]</scope>
    <source>
        <strain evidence="3 4">SKKU-2015</strain>
        <tissue evidence="3">Whole body</tissue>
    </source>
</reference>
<protein>
    <submittedName>
        <fullName evidence="3">Hormone-sensitive lipase</fullName>
    </submittedName>
</protein>
<feature type="domain" description="Alpha/beta hydrolase fold-3" evidence="2">
    <location>
        <begin position="476"/>
        <end position="687"/>
    </location>
</feature>
<organism evidence="3 4">
    <name type="scientific">Gracilariopsis chorda</name>
    <dbReference type="NCBI Taxonomy" id="448386"/>
    <lineage>
        <taxon>Eukaryota</taxon>
        <taxon>Rhodophyta</taxon>
        <taxon>Florideophyceae</taxon>
        <taxon>Rhodymeniophycidae</taxon>
        <taxon>Gracilariales</taxon>
        <taxon>Gracilariaceae</taxon>
        <taxon>Gracilariopsis</taxon>
    </lineage>
</organism>
<accession>A0A2V3IMT2</accession>